<feature type="transmembrane region" description="Helical" evidence="1">
    <location>
        <begin position="6"/>
        <end position="24"/>
    </location>
</feature>
<dbReference type="Proteomes" id="UP000050792">
    <property type="component" value="Unassembled WGS sequence"/>
</dbReference>
<protein>
    <submittedName>
        <fullName evidence="3">Uncharacterized protein</fullName>
    </submittedName>
</protein>
<dbReference type="AlphaFoldDB" id="A0AA85GFG1"/>
<proteinExistence type="predicted"/>
<dbReference type="WBParaSite" id="SRDH1_93350.1">
    <property type="protein sequence ID" value="SRDH1_93350.1"/>
    <property type="gene ID" value="SRDH1_93350"/>
</dbReference>
<keyword evidence="1" id="KW-0812">Transmembrane</keyword>
<evidence type="ECO:0000256" key="1">
    <source>
        <dbReference type="SAM" id="Phobius"/>
    </source>
</evidence>
<reference evidence="2" key="1">
    <citation type="submission" date="2022-06" db="EMBL/GenBank/DDBJ databases">
        <authorList>
            <person name="Berger JAMES D."/>
            <person name="Berger JAMES D."/>
        </authorList>
    </citation>
    <scope>NUCLEOTIDE SEQUENCE [LARGE SCALE GENOMIC DNA]</scope>
</reference>
<evidence type="ECO:0000313" key="3">
    <source>
        <dbReference type="WBParaSite" id="SRDH1_93350.1"/>
    </source>
</evidence>
<name>A0AA85GFG1_9TREM</name>
<reference evidence="3" key="2">
    <citation type="submission" date="2023-11" db="UniProtKB">
        <authorList>
            <consortium name="WormBaseParasite"/>
        </authorList>
    </citation>
    <scope>IDENTIFICATION</scope>
</reference>
<keyword evidence="1" id="KW-1133">Transmembrane helix</keyword>
<sequence length="108" mass="13132">MHYSTKQFGLFTFSIIIILHLYLFKDEIKLYFIKLYNNQLIILFNIYNNLINDSMIIIYITIISSILLIGLIIYWILYNQLLFIKLIIKKILMKLKLLNYQNKHKKIE</sequence>
<feature type="transmembrane region" description="Helical" evidence="1">
    <location>
        <begin position="56"/>
        <end position="77"/>
    </location>
</feature>
<accession>A0AA85GFG1</accession>
<organism evidence="2 3">
    <name type="scientific">Schistosoma rodhaini</name>
    <dbReference type="NCBI Taxonomy" id="6188"/>
    <lineage>
        <taxon>Eukaryota</taxon>
        <taxon>Metazoa</taxon>
        <taxon>Spiralia</taxon>
        <taxon>Lophotrochozoa</taxon>
        <taxon>Platyhelminthes</taxon>
        <taxon>Trematoda</taxon>
        <taxon>Digenea</taxon>
        <taxon>Strigeidida</taxon>
        <taxon>Schistosomatoidea</taxon>
        <taxon>Schistosomatidae</taxon>
        <taxon>Schistosoma</taxon>
    </lineage>
</organism>
<keyword evidence="2" id="KW-1185">Reference proteome</keyword>
<evidence type="ECO:0000313" key="2">
    <source>
        <dbReference type="Proteomes" id="UP000050792"/>
    </source>
</evidence>
<keyword evidence="1" id="KW-0472">Membrane</keyword>